<evidence type="ECO:0000259" key="2">
    <source>
        <dbReference type="Pfam" id="PF13456"/>
    </source>
</evidence>
<dbReference type="Pfam" id="PF13456">
    <property type="entry name" value="RVT_3"/>
    <property type="match status" value="1"/>
</dbReference>
<evidence type="ECO:0000259" key="3">
    <source>
        <dbReference type="Pfam" id="PF13966"/>
    </source>
</evidence>
<proteinExistence type="predicted"/>
<dbReference type="PANTHER" id="PTHR47074:SF73">
    <property type="entry name" value="OS04G0448401 PROTEIN"/>
    <property type="match status" value="1"/>
</dbReference>
<dbReference type="InterPro" id="IPR052929">
    <property type="entry name" value="RNase_H-like_EbsB-rel"/>
</dbReference>
<feature type="signal peptide" evidence="1">
    <location>
        <begin position="1"/>
        <end position="17"/>
    </location>
</feature>
<feature type="domain" description="Reverse transcriptase zinc-binding" evidence="3">
    <location>
        <begin position="192"/>
        <end position="242"/>
    </location>
</feature>
<dbReference type="EMBL" id="OIVN01002902">
    <property type="protein sequence ID" value="SPD07339.1"/>
    <property type="molecule type" value="Genomic_DNA"/>
</dbReference>
<dbReference type="GO" id="GO:0004523">
    <property type="term" value="F:RNA-DNA hybrid ribonuclease activity"/>
    <property type="evidence" value="ECO:0007669"/>
    <property type="project" value="InterPro"/>
</dbReference>
<keyword evidence="1" id="KW-0732">Signal</keyword>
<dbReference type="AlphaFoldDB" id="A0A2N9H6Y3"/>
<protein>
    <recommendedName>
        <fullName evidence="5">RNase H type-1 domain-containing protein</fullName>
    </recommendedName>
</protein>
<dbReference type="PANTHER" id="PTHR47074">
    <property type="entry name" value="BNAC02G40300D PROTEIN"/>
    <property type="match status" value="1"/>
</dbReference>
<feature type="chain" id="PRO_5014711996" description="RNase H type-1 domain-containing protein" evidence="1">
    <location>
        <begin position="18"/>
        <end position="351"/>
    </location>
</feature>
<gene>
    <name evidence="4" type="ORF">FSB_LOCUS35221</name>
</gene>
<dbReference type="SUPFAM" id="SSF53098">
    <property type="entry name" value="Ribonuclease H-like"/>
    <property type="match status" value="1"/>
</dbReference>
<sequence length="351" mass="40352">MLLCCSTALDFSAFALCFLWLHAATLRHTKDFNKALIAKLAWMIGSKKDSLCTRILRNKYKVRDDWLRRVPVKQASPIWKAIEKTKDMILKGACYLIGDGSSINVWMDSWIPWIEGFKPKPKDNSILMIPLMVCSLINQDTHEWRMDKLMELFEFESIAAIKKIRFSTTQWEDKLIWIKDEKGRFSTKAAYKVYERTKLFLWRLGSNILPTKENLARRVGLQDTNCPLCRKEEENSIHLFLRPPSGVVKLNVDAALAKESAMIAVVARDHGGEIVKAWAKEYQTCDPMVVEAAAILWAVQLAYAEQFTSIIIEGDAKVCFDAVNGKAEDWLKERRWVFFVFFDTVDAGEIL</sequence>
<accession>A0A2N9H6Y3</accession>
<feature type="domain" description="RNase H type-1" evidence="2">
    <location>
        <begin position="251"/>
        <end position="329"/>
    </location>
</feature>
<dbReference type="InterPro" id="IPR002156">
    <property type="entry name" value="RNaseH_domain"/>
</dbReference>
<reference evidence="4" key="1">
    <citation type="submission" date="2018-02" db="EMBL/GenBank/DDBJ databases">
        <authorList>
            <person name="Cohen D.B."/>
            <person name="Kent A.D."/>
        </authorList>
    </citation>
    <scope>NUCLEOTIDE SEQUENCE</scope>
</reference>
<dbReference type="GO" id="GO:0003676">
    <property type="term" value="F:nucleic acid binding"/>
    <property type="evidence" value="ECO:0007669"/>
    <property type="project" value="InterPro"/>
</dbReference>
<name>A0A2N9H6Y3_FAGSY</name>
<dbReference type="Gene3D" id="3.30.420.10">
    <property type="entry name" value="Ribonuclease H-like superfamily/Ribonuclease H"/>
    <property type="match status" value="1"/>
</dbReference>
<evidence type="ECO:0008006" key="5">
    <source>
        <dbReference type="Google" id="ProtNLM"/>
    </source>
</evidence>
<dbReference type="InterPro" id="IPR036397">
    <property type="entry name" value="RNaseH_sf"/>
</dbReference>
<evidence type="ECO:0000313" key="4">
    <source>
        <dbReference type="EMBL" id="SPD07339.1"/>
    </source>
</evidence>
<dbReference type="InterPro" id="IPR026960">
    <property type="entry name" value="RVT-Znf"/>
</dbReference>
<organism evidence="4">
    <name type="scientific">Fagus sylvatica</name>
    <name type="common">Beechnut</name>
    <dbReference type="NCBI Taxonomy" id="28930"/>
    <lineage>
        <taxon>Eukaryota</taxon>
        <taxon>Viridiplantae</taxon>
        <taxon>Streptophyta</taxon>
        <taxon>Embryophyta</taxon>
        <taxon>Tracheophyta</taxon>
        <taxon>Spermatophyta</taxon>
        <taxon>Magnoliopsida</taxon>
        <taxon>eudicotyledons</taxon>
        <taxon>Gunneridae</taxon>
        <taxon>Pentapetalae</taxon>
        <taxon>rosids</taxon>
        <taxon>fabids</taxon>
        <taxon>Fagales</taxon>
        <taxon>Fagaceae</taxon>
        <taxon>Fagus</taxon>
    </lineage>
</organism>
<evidence type="ECO:0000256" key="1">
    <source>
        <dbReference type="SAM" id="SignalP"/>
    </source>
</evidence>
<dbReference type="InterPro" id="IPR012337">
    <property type="entry name" value="RNaseH-like_sf"/>
</dbReference>
<dbReference type="Pfam" id="PF13966">
    <property type="entry name" value="zf-RVT"/>
    <property type="match status" value="1"/>
</dbReference>